<dbReference type="EMBL" id="CZDF01000158">
    <property type="protein sequence ID" value="CUR33692.1"/>
    <property type="molecule type" value="Genomic_DNA"/>
</dbReference>
<protein>
    <recommendedName>
        <fullName evidence="3">HNH nuclease domain-containing protein</fullName>
    </recommendedName>
</protein>
<evidence type="ECO:0008006" key="3">
    <source>
        <dbReference type="Google" id="ProtNLM"/>
    </source>
</evidence>
<dbReference type="RefSeq" id="WP_072720302.1">
    <property type="nucleotide sequence ID" value="NZ_LN889803.1"/>
</dbReference>
<organism evidence="1 2">
    <name type="scientific">Planktothrix tepida PCC 9214</name>
    <dbReference type="NCBI Taxonomy" id="671072"/>
    <lineage>
        <taxon>Bacteria</taxon>
        <taxon>Bacillati</taxon>
        <taxon>Cyanobacteriota</taxon>
        <taxon>Cyanophyceae</taxon>
        <taxon>Oscillatoriophycideae</taxon>
        <taxon>Oscillatoriales</taxon>
        <taxon>Microcoleaceae</taxon>
        <taxon>Planktothrix</taxon>
    </lineage>
</organism>
<dbReference type="STRING" id="671072.PL9214520231"/>
<accession>A0A1J1LP21</accession>
<dbReference type="OrthoDB" id="8617719at2"/>
<keyword evidence="2" id="KW-1185">Reference proteome</keyword>
<name>A0A1J1LP21_9CYAN</name>
<evidence type="ECO:0000313" key="1">
    <source>
        <dbReference type="EMBL" id="CUR33692.1"/>
    </source>
</evidence>
<reference evidence="2" key="1">
    <citation type="submission" date="2015-10" db="EMBL/GenBank/DDBJ databases">
        <authorList>
            <person name="Regsiter A."/>
            <person name="william w."/>
        </authorList>
    </citation>
    <scope>NUCLEOTIDE SEQUENCE [LARGE SCALE GENOMIC DNA]</scope>
</reference>
<sequence>MKRIIKRTEPSCLLKYRQTANATYEDYRPKDPLKKALLEEQGYICCYCMKRISEENMEIEHFKPQSVDQYPELRFTGKTWSKEFLRKKINEWQNRNKKGQYNEYCQFVVYYLSKRL</sequence>
<evidence type="ECO:0000313" key="2">
    <source>
        <dbReference type="Proteomes" id="UP000184315"/>
    </source>
</evidence>
<proteinExistence type="predicted"/>
<dbReference type="Proteomes" id="UP000184315">
    <property type="component" value="Unassembled WGS sequence"/>
</dbReference>
<dbReference type="AlphaFoldDB" id="A0A1J1LP21"/>
<dbReference type="Gene3D" id="1.10.30.50">
    <property type="match status" value="1"/>
</dbReference>
<gene>
    <name evidence="1" type="ORF">PL9214520231</name>
</gene>